<keyword evidence="1" id="KW-0812">Transmembrane</keyword>
<feature type="domain" description="Ice-binding protein C-terminal" evidence="3">
    <location>
        <begin position="194"/>
        <end position="218"/>
    </location>
</feature>
<dbReference type="Pfam" id="PF07589">
    <property type="entry name" value="PEP-CTERM"/>
    <property type="match status" value="1"/>
</dbReference>
<feature type="chain" id="PRO_5020371835" evidence="2">
    <location>
        <begin position="22"/>
        <end position="220"/>
    </location>
</feature>
<keyword evidence="2" id="KW-0732">Signal</keyword>
<gene>
    <name evidence="4" type="ORF">DFR39_101172</name>
</gene>
<reference evidence="4 5" key="1">
    <citation type="submission" date="2019-03" db="EMBL/GenBank/DDBJ databases">
        <title>Genomic Encyclopedia of Type Strains, Phase IV (KMG-IV): sequencing the most valuable type-strain genomes for metagenomic binning, comparative biology and taxonomic classification.</title>
        <authorList>
            <person name="Goeker M."/>
        </authorList>
    </citation>
    <scope>NUCLEOTIDE SEQUENCE [LARGE SCALE GENOMIC DNA]</scope>
    <source>
        <strain evidence="4 5">DSM 25082</strain>
    </source>
</reference>
<protein>
    <submittedName>
        <fullName evidence="4">Putative secreted protein with PEP-CTERM sorting signal</fullName>
    </submittedName>
</protein>
<dbReference type="InterPro" id="IPR013424">
    <property type="entry name" value="Ice-binding_C"/>
</dbReference>
<evidence type="ECO:0000259" key="3">
    <source>
        <dbReference type="Pfam" id="PF07589"/>
    </source>
</evidence>
<dbReference type="Proteomes" id="UP000295357">
    <property type="component" value="Unassembled WGS sequence"/>
</dbReference>
<feature type="transmembrane region" description="Helical" evidence="1">
    <location>
        <begin position="198"/>
        <end position="215"/>
    </location>
</feature>
<comment type="caution">
    <text evidence="4">The sequence shown here is derived from an EMBL/GenBank/DDBJ whole genome shotgun (WGS) entry which is preliminary data.</text>
</comment>
<name>A0A4R6NAC2_9BURK</name>
<organism evidence="4 5">
    <name type="scientific">Roseateles asaccharophilus</name>
    <dbReference type="NCBI Taxonomy" id="582607"/>
    <lineage>
        <taxon>Bacteria</taxon>
        <taxon>Pseudomonadati</taxon>
        <taxon>Pseudomonadota</taxon>
        <taxon>Betaproteobacteria</taxon>
        <taxon>Burkholderiales</taxon>
        <taxon>Sphaerotilaceae</taxon>
        <taxon>Roseateles</taxon>
    </lineage>
</organism>
<feature type="signal peptide" evidence="2">
    <location>
        <begin position="1"/>
        <end position="21"/>
    </location>
</feature>
<dbReference type="RefSeq" id="WP_133601643.1">
    <property type="nucleotide sequence ID" value="NZ_JAUFPJ010000005.1"/>
</dbReference>
<keyword evidence="5" id="KW-1185">Reference proteome</keyword>
<dbReference type="OrthoDB" id="345880at2"/>
<dbReference type="EMBL" id="SNXE01000001">
    <property type="protein sequence ID" value="TDP12699.1"/>
    <property type="molecule type" value="Genomic_DNA"/>
</dbReference>
<keyword evidence="1" id="KW-0472">Membrane</keyword>
<evidence type="ECO:0000313" key="5">
    <source>
        <dbReference type="Proteomes" id="UP000295357"/>
    </source>
</evidence>
<keyword evidence="1" id="KW-1133">Transmembrane helix</keyword>
<dbReference type="NCBIfam" id="TIGR02595">
    <property type="entry name" value="PEP_CTERM"/>
    <property type="match status" value="1"/>
</dbReference>
<evidence type="ECO:0000256" key="2">
    <source>
        <dbReference type="SAM" id="SignalP"/>
    </source>
</evidence>
<sequence>MKLNAFFTAALLGLAVSASHAGIYGQNLIVNGDAEQGTAGWNVFDDYSFIQSVSYGNNWVKPSEPGPKDRGAKMFTGLGEKAVAWQSLDLGQYSRAGDRYSLSGWLGGWQAQGDNAKLYVSFLNDLGNELGFSEIGPVSAADRGNKTGLFYREASGLLPEQTYTLQFWLSMERLGGGDNDGYADNLKFSLSAAAVPEPASFGLVAMGLLALGVATRRRRA</sequence>
<evidence type="ECO:0000256" key="1">
    <source>
        <dbReference type="SAM" id="Phobius"/>
    </source>
</evidence>
<evidence type="ECO:0000313" key="4">
    <source>
        <dbReference type="EMBL" id="TDP12699.1"/>
    </source>
</evidence>
<proteinExistence type="predicted"/>
<accession>A0A4R6NAC2</accession>
<dbReference type="Gene3D" id="2.60.120.260">
    <property type="entry name" value="Galactose-binding domain-like"/>
    <property type="match status" value="1"/>
</dbReference>
<dbReference type="AlphaFoldDB" id="A0A4R6NAC2"/>